<dbReference type="SUPFAM" id="SSF47729">
    <property type="entry name" value="IHF-like DNA-binding proteins"/>
    <property type="match status" value="1"/>
</dbReference>
<evidence type="ECO:0000256" key="4">
    <source>
        <dbReference type="RuleBase" id="RU003939"/>
    </source>
</evidence>
<dbReference type="PANTHER" id="PTHR33175">
    <property type="entry name" value="DNA-BINDING PROTEIN HU"/>
    <property type="match status" value="1"/>
</dbReference>
<dbReference type="Pfam" id="PF00216">
    <property type="entry name" value="Bac_DNA_binding"/>
    <property type="match status" value="1"/>
</dbReference>
<comment type="similarity">
    <text evidence="1 4">Belongs to the bacterial histone-like protein family.</text>
</comment>
<evidence type="ECO:0000313" key="7">
    <source>
        <dbReference type="Proteomes" id="UP001325248"/>
    </source>
</evidence>
<reference evidence="6" key="1">
    <citation type="submission" date="2023-10" db="EMBL/GenBank/DDBJ databases">
        <title>Genome sequence of Blautia coccoides DSM 935.</title>
        <authorList>
            <person name="Boeer T."/>
            <person name="Bengelsdorf F.R."/>
            <person name="Daniel R."/>
            <person name="Poehlein A."/>
        </authorList>
    </citation>
    <scope>NUCLEOTIDE SEQUENCE [LARGE SCALE GENOMIC DNA]</scope>
    <source>
        <strain evidence="6">DSM 935</strain>
    </source>
</reference>
<dbReference type="PROSITE" id="PS00045">
    <property type="entry name" value="HISTONE_LIKE"/>
    <property type="match status" value="1"/>
</dbReference>
<dbReference type="InterPro" id="IPR010992">
    <property type="entry name" value="IHF-like_DNA-bd_dom_sf"/>
</dbReference>
<evidence type="ECO:0000256" key="1">
    <source>
        <dbReference type="ARBA" id="ARBA00010529"/>
    </source>
</evidence>
<evidence type="ECO:0000256" key="5">
    <source>
        <dbReference type="SAM" id="MobiDB-lite"/>
    </source>
</evidence>
<dbReference type="Proteomes" id="UP001325248">
    <property type="component" value="Chromosome"/>
</dbReference>
<dbReference type="InterPro" id="IPR020816">
    <property type="entry name" value="Histone-like_DNA-bd_CS"/>
</dbReference>
<feature type="region of interest" description="Disordered" evidence="5">
    <location>
        <begin position="56"/>
        <end position="93"/>
    </location>
</feature>
<gene>
    <name evidence="6" type="primary">hup_1</name>
    <name evidence="6" type="ORF">BLCOC_06440</name>
</gene>
<accession>A0ABZ0U5Q2</accession>
<dbReference type="Gene3D" id="4.10.520.10">
    <property type="entry name" value="IHF-like DNA-binding proteins"/>
    <property type="match status" value="1"/>
</dbReference>
<evidence type="ECO:0000256" key="2">
    <source>
        <dbReference type="ARBA" id="ARBA00023067"/>
    </source>
</evidence>
<sequence length="93" mass="10261">MNKNELIKAVAVKAQLTDEQSKKALNAFSEIVKVTLAKNEKIQFAGFGTFDTVLREGRSGRNPQTGAPMEIPAQRGLKFKPGKSLKESLRETK</sequence>
<dbReference type="CDD" id="cd13831">
    <property type="entry name" value="HU"/>
    <property type="match status" value="1"/>
</dbReference>
<evidence type="ECO:0000313" key="6">
    <source>
        <dbReference type="EMBL" id="WPX72308.1"/>
    </source>
</evidence>
<dbReference type="PRINTS" id="PR01727">
    <property type="entry name" value="DNABINDINGHU"/>
</dbReference>
<keyword evidence="3 6" id="KW-0238">DNA-binding</keyword>
<organism evidence="6 7">
    <name type="scientific">Blautia producta</name>
    <dbReference type="NCBI Taxonomy" id="33035"/>
    <lineage>
        <taxon>Bacteria</taxon>
        <taxon>Bacillati</taxon>
        <taxon>Bacillota</taxon>
        <taxon>Clostridia</taxon>
        <taxon>Lachnospirales</taxon>
        <taxon>Lachnospiraceae</taxon>
        <taxon>Blautia</taxon>
    </lineage>
</organism>
<dbReference type="SMART" id="SM00411">
    <property type="entry name" value="BHL"/>
    <property type="match status" value="1"/>
</dbReference>
<dbReference type="PANTHER" id="PTHR33175:SF3">
    <property type="entry name" value="DNA-BINDING PROTEIN HU-BETA"/>
    <property type="match status" value="1"/>
</dbReference>
<dbReference type="InterPro" id="IPR000119">
    <property type="entry name" value="Hist_DNA-bd"/>
</dbReference>
<keyword evidence="2" id="KW-0226">DNA condensation</keyword>
<evidence type="ECO:0000256" key="3">
    <source>
        <dbReference type="ARBA" id="ARBA00023125"/>
    </source>
</evidence>
<proteinExistence type="inferred from homology"/>
<protein>
    <submittedName>
        <fullName evidence="6">DNA-binding protein HU</fullName>
    </submittedName>
</protein>
<dbReference type="GO" id="GO:0003677">
    <property type="term" value="F:DNA binding"/>
    <property type="evidence" value="ECO:0007669"/>
    <property type="project" value="UniProtKB-KW"/>
</dbReference>
<feature type="compositionally biased region" description="Basic and acidic residues" evidence="5">
    <location>
        <begin position="84"/>
        <end position="93"/>
    </location>
</feature>
<dbReference type="EMBL" id="CP136422">
    <property type="protein sequence ID" value="WPX72308.1"/>
    <property type="molecule type" value="Genomic_DNA"/>
</dbReference>
<keyword evidence="7" id="KW-1185">Reference proteome</keyword>
<name>A0ABZ0U5Q2_9FIRM</name>